<feature type="region of interest" description="Disordered" evidence="1">
    <location>
        <begin position="315"/>
        <end position="349"/>
    </location>
</feature>
<feature type="domain" description="Cyclic nucleotide-binding" evidence="2">
    <location>
        <begin position="484"/>
        <end position="568"/>
    </location>
</feature>
<feature type="region of interest" description="Disordered" evidence="1">
    <location>
        <begin position="133"/>
        <end position="289"/>
    </location>
</feature>
<proteinExistence type="predicted"/>
<evidence type="ECO:0000256" key="1">
    <source>
        <dbReference type="SAM" id="MobiDB-lite"/>
    </source>
</evidence>
<gene>
    <name evidence="3" type="ORF">LVJ94_52120</name>
</gene>
<dbReference type="Gene3D" id="2.60.120.10">
    <property type="entry name" value="Jelly Rolls"/>
    <property type="match status" value="1"/>
</dbReference>
<dbReference type="RefSeq" id="WP_394835077.1">
    <property type="nucleotide sequence ID" value="NZ_CP089929.1"/>
</dbReference>
<evidence type="ECO:0000313" key="4">
    <source>
        <dbReference type="Proteomes" id="UP001374803"/>
    </source>
</evidence>
<organism evidence="3 4">
    <name type="scientific">Pendulispora rubella</name>
    <dbReference type="NCBI Taxonomy" id="2741070"/>
    <lineage>
        <taxon>Bacteria</taxon>
        <taxon>Pseudomonadati</taxon>
        <taxon>Myxococcota</taxon>
        <taxon>Myxococcia</taxon>
        <taxon>Myxococcales</taxon>
        <taxon>Sorangiineae</taxon>
        <taxon>Pendulisporaceae</taxon>
        <taxon>Pendulispora</taxon>
    </lineage>
</organism>
<keyword evidence="4" id="KW-1185">Reference proteome</keyword>
<dbReference type="PROSITE" id="PS50042">
    <property type="entry name" value="CNMP_BINDING_3"/>
    <property type="match status" value="1"/>
</dbReference>
<feature type="compositionally biased region" description="Acidic residues" evidence="1">
    <location>
        <begin position="272"/>
        <end position="286"/>
    </location>
</feature>
<dbReference type="InterPro" id="IPR018490">
    <property type="entry name" value="cNMP-bd_dom_sf"/>
</dbReference>
<accession>A0ABZ2L6L5</accession>
<evidence type="ECO:0000259" key="2">
    <source>
        <dbReference type="PROSITE" id="PS50042"/>
    </source>
</evidence>
<protein>
    <submittedName>
        <fullName evidence="3">Cyclic nucleotide-binding domain-containing protein</fullName>
    </submittedName>
</protein>
<feature type="compositionally biased region" description="Pro residues" evidence="1">
    <location>
        <begin position="320"/>
        <end position="339"/>
    </location>
</feature>
<feature type="region of interest" description="Disordered" evidence="1">
    <location>
        <begin position="66"/>
        <end position="96"/>
    </location>
</feature>
<dbReference type="EMBL" id="CP089983">
    <property type="protein sequence ID" value="WXB05431.1"/>
    <property type="molecule type" value="Genomic_DNA"/>
</dbReference>
<dbReference type="InterPro" id="IPR014710">
    <property type="entry name" value="RmlC-like_jellyroll"/>
</dbReference>
<evidence type="ECO:0000313" key="3">
    <source>
        <dbReference type="EMBL" id="WXB05431.1"/>
    </source>
</evidence>
<dbReference type="Pfam" id="PF00027">
    <property type="entry name" value="cNMP_binding"/>
    <property type="match status" value="1"/>
</dbReference>
<sequence>MDGIPPAAKTDAEDVVWALQTADALWKRHERVDAIVWLRRAAQAAAESHNDDRALSLARSAAELSEFIARNPSPPRQASRPETDELAAEEVEPIQFDDEVVTNSRVASARSLAAISGEVLVPAELRAATVSHPSAPASGFGVNNANNPGASQERERLELPKRVGTPSSTQRRAAPPPLPPRRPPPPPPPPVLPRLPEPTINVEEEELLPSANLKLIEDEDEEIESVPTQEAPRRPAAFQPALVPSLEPEPESEAEPAPSSALTFLPAPVPETESEPEAEPEPDPDLPTDAAVFDSVTQKIKADLRALDVSARRSVADDNVPPPSPAIPAASLPPAPSLPSGPELAVAETAPPPIDLSSLEAFADLPDDAREAFAAAAYVHELHADDEAAGFALAVVIDGEVDVCATIAEASGERLGAGAVLRMRGSVGPDVPARFVCASERAKVATWNIDAVEEAFRTCPWVENDLCAAANRTHALVGATMGPLGERLDAMLRKQITDRLDVRPLEPGDVLVAKGQPVPGVVLVGTGYLEVVRDDGTVIERISAGQFLFSSSILGGGAAPATARASSEGTIVLFGERMVAHELLLTCPPLLEVLAGM</sequence>
<dbReference type="CDD" id="cd00038">
    <property type="entry name" value="CAP_ED"/>
    <property type="match status" value="1"/>
</dbReference>
<name>A0ABZ2L6L5_9BACT</name>
<dbReference type="SUPFAM" id="SSF51206">
    <property type="entry name" value="cAMP-binding domain-like"/>
    <property type="match status" value="1"/>
</dbReference>
<reference evidence="3" key="1">
    <citation type="submission" date="2021-12" db="EMBL/GenBank/DDBJ databases">
        <title>Discovery of the Pendulisporaceae a myxobacterial family with distinct sporulation behavior and unique specialized metabolism.</title>
        <authorList>
            <person name="Garcia R."/>
            <person name="Popoff A."/>
            <person name="Bader C.D."/>
            <person name="Loehr J."/>
            <person name="Walesch S."/>
            <person name="Walt C."/>
            <person name="Boldt J."/>
            <person name="Bunk B."/>
            <person name="Haeckl F.J.F.P.J."/>
            <person name="Gunesch A.P."/>
            <person name="Birkelbach J."/>
            <person name="Nuebel U."/>
            <person name="Pietschmann T."/>
            <person name="Bach T."/>
            <person name="Mueller R."/>
        </authorList>
    </citation>
    <scope>NUCLEOTIDE SEQUENCE</scope>
    <source>
        <strain evidence="3">MSr11367</strain>
    </source>
</reference>
<feature type="compositionally biased region" description="Polar residues" evidence="1">
    <location>
        <begin position="141"/>
        <end position="150"/>
    </location>
</feature>
<dbReference type="InterPro" id="IPR000595">
    <property type="entry name" value="cNMP-bd_dom"/>
</dbReference>
<feature type="compositionally biased region" description="Pro residues" evidence="1">
    <location>
        <begin position="174"/>
        <end position="196"/>
    </location>
</feature>
<feature type="compositionally biased region" description="Acidic residues" evidence="1">
    <location>
        <begin position="84"/>
        <end position="96"/>
    </location>
</feature>
<feature type="compositionally biased region" description="Basic and acidic residues" evidence="1">
    <location>
        <begin position="152"/>
        <end position="161"/>
    </location>
</feature>
<dbReference type="Proteomes" id="UP001374803">
    <property type="component" value="Chromosome"/>
</dbReference>